<gene>
    <name evidence="1" type="ORF">DV515_00011038</name>
</gene>
<dbReference type="EMBL" id="QUSF01000044">
    <property type="protein sequence ID" value="RLV98198.1"/>
    <property type="molecule type" value="Genomic_DNA"/>
</dbReference>
<keyword evidence="2" id="KW-1185">Reference proteome</keyword>
<reference evidence="1 2" key="1">
    <citation type="journal article" date="2018" name="Proc. R. Soc. B">
        <title>A non-coding region near Follistatin controls head colour polymorphism in the Gouldian finch.</title>
        <authorList>
            <person name="Toomey M.B."/>
            <person name="Marques C.I."/>
            <person name="Andrade P."/>
            <person name="Araujo P.M."/>
            <person name="Sabatino S."/>
            <person name="Gazda M.A."/>
            <person name="Afonso S."/>
            <person name="Lopes R.J."/>
            <person name="Corbo J.C."/>
            <person name="Carneiro M."/>
        </authorList>
    </citation>
    <scope>NUCLEOTIDE SEQUENCE [LARGE SCALE GENOMIC DNA]</scope>
    <source>
        <strain evidence="1">Red01</strain>
        <tissue evidence="1">Muscle</tissue>
    </source>
</reference>
<organism evidence="1 2">
    <name type="scientific">Chloebia gouldiae</name>
    <name type="common">Gouldian finch</name>
    <name type="synonym">Erythrura gouldiae</name>
    <dbReference type="NCBI Taxonomy" id="44316"/>
    <lineage>
        <taxon>Eukaryota</taxon>
        <taxon>Metazoa</taxon>
        <taxon>Chordata</taxon>
        <taxon>Craniata</taxon>
        <taxon>Vertebrata</taxon>
        <taxon>Euteleostomi</taxon>
        <taxon>Archelosauria</taxon>
        <taxon>Archosauria</taxon>
        <taxon>Dinosauria</taxon>
        <taxon>Saurischia</taxon>
        <taxon>Theropoda</taxon>
        <taxon>Coelurosauria</taxon>
        <taxon>Aves</taxon>
        <taxon>Neognathae</taxon>
        <taxon>Neoaves</taxon>
        <taxon>Telluraves</taxon>
        <taxon>Australaves</taxon>
        <taxon>Passeriformes</taxon>
        <taxon>Passeroidea</taxon>
        <taxon>Passeridae</taxon>
        <taxon>Chloebia</taxon>
    </lineage>
</organism>
<dbReference type="AlphaFoldDB" id="A0A3L8S844"/>
<evidence type="ECO:0000313" key="2">
    <source>
        <dbReference type="Proteomes" id="UP000276834"/>
    </source>
</evidence>
<protein>
    <submittedName>
        <fullName evidence="1">Uncharacterized protein</fullName>
    </submittedName>
</protein>
<sequence length="87" mass="9583">ESSEGDLLKYPSTSLPDLLSTCSVQDSVSCTDNKENEEPEEEDVKGVNVSPEKLFAFMIQVLKFVFALSKPADTLEEGQEFLAVNHS</sequence>
<accession>A0A3L8S844</accession>
<dbReference type="Proteomes" id="UP000276834">
    <property type="component" value="Unassembled WGS sequence"/>
</dbReference>
<name>A0A3L8S844_CHLGU</name>
<feature type="non-terminal residue" evidence="1">
    <location>
        <position position="1"/>
    </location>
</feature>
<evidence type="ECO:0000313" key="1">
    <source>
        <dbReference type="EMBL" id="RLV98198.1"/>
    </source>
</evidence>
<dbReference type="OrthoDB" id="42382at2759"/>
<proteinExistence type="predicted"/>
<comment type="caution">
    <text evidence="1">The sequence shown here is derived from an EMBL/GenBank/DDBJ whole genome shotgun (WGS) entry which is preliminary data.</text>
</comment>